<organism evidence="2 3">
    <name type="scientific">Conoideocrella luteorostrata</name>
    <dbReference type="NCBI Taxonomy" id="1105319"/>
    <lineage>
        <taxon>Eukaryota</taxon>
        <taxon>Fungi</taxon>
        <taxon>Dikarya</taxon>
        <taxon>Ascomycota</taxon>
        <taxon>Pezizomycotina</taxon>
        <taxon>Sordariomycetes</taxon>
        <taxon>Hypocreomycetidae</taxon>
        <taxon>Hypocreales</taxon>
        <taxon>Clavicipitaceae</taxon>
        <taxon>Conoideocrella</taxon>
    </lineage>
</organism>
<proteinExistence type="predicted"/>
<dbReference type="EMBL" id="JASWJB010000065">
    <property type="protein sequence ID" value="KAK2601987.1"/>
    <property type="molecule type" value="Genomic_DNA"/>
</dbReference>
<comment type="caution">
    <text evidence="2">The sequence shown here is derived from an EMBL/GenBank/DDBJ whole genome shotgun (WGS) entry which is preliminary data.</text>
</comment>
<evidence type="ECO:0000313" key="2">
    <source>
        <dbReference type="EMBL" id="KAK2601987.1"/>
    </source>
</evidence>
<feature type="compositionally biased region" description="Polar residues" evidence="1">
    <location>
        <begin position="1"/>
        <end position="10"/>
    </location>
</feature>
<gene>
    <name evidence="2" type="ORF">QQS21_004413</name>
</gene>
<dbReference type="AlphaFoldDB" id="A0AAJ0CRC1"/>
<name>A0AAJ0CRC1_9HYPO</name>
<reference evidence="2" key="1">
    <citation type="submission" date="2023-06" db="EMBL/GenBank/DDBJ databases">
        <title>Conoideocrella luteorostrata (Hypocreales: Clavicipitaceae), a potential biocontrol fungus for elongate hemlock scale in United States Christmas tree production areas.</title>
        <authorList>
            <person name="Barrett H."/>
            <person name="Lovett B."/>
            <person name="Macias A.M."/>
            <person name="Stajich J.E."/>
            <person name="Kasson M.T."/>
        </authorList>
    </citation>
    <scope>NUCLEOTIDE SEQUENCE</scope>
    <source>
        <strain evidence="2">ARSEF 14590</strain>
    </source>
</reference>
<sequence length="149" mass="16594">MAPQLRSGTRNKADAKFQTPAVSSLQQPHRDIFEHALKRVLSTGVAKLTFGQLADGLPISSVAKDSHKRPLWHRHPMHETHQEVCNDALSKAKEFRGNSDCEVLEFKSPASSLHGDGVIVFVLVFLIANHDVGYAMHRLSMHSRAHRLS</sequence>
<feature type="region of interest" description="Disordered" evidence="1">
    <location>
        <begin position="1"/>
        <end position="23"/>
    </location>
</feature>
<accession>A0AAJ0CRC1</accession>
<protein>
    <submittedName>
        <fullName evidence="2">Uncharacterized protein</fullName>
    </submittedName>
</protein>
<keyword evidence="3" id="KW-1185">Reference proteome</keyword>
<evidence type="ECO:0000313" key="3">
    <source>
        <dbReference type="Proteomes" id="UP001251528"/>
    </source>
</evidence>
<dbReference type="Proteomes" id="UP001251528">
    <property type="component" value="Unassembled WGS sequence"/>
</dbReference>
<evidence type="ECO:0000256" key="1">
    <source>
        <dbReference type="SAM" id="MobiDB-lite"/>
    </source>
</evidence>